<keyword evidence="1" id="KW-0472">Membrane</keyword>
<protein>
    <recommendedName>
        <fullName evidence="4">DUF4386 family protein</fullName>
    </recommendedName>
</protein>
<proteinExistence type="predicted"/>
<dbReference type="OrthoDB" id="5150217at2"/>
<keyword evidence="1" id="KW-1133">Transmembrane helix</keyword>
<feature type="transmembrane region" description="Helical" evidence="1">
    <location>
        <begin position="87"/>
        <end position="112"/>
    </location>
</feature>
<accession>A0A7J5UJ42</accession>
<evidence type="ECO:0000313" key="3">
    <source>
        <dbReference type="Proteomes" id="UP000451860"/>
    </source>
</evidence>
<sequence>MSRRLPGVLAALAGLVAMVVLITVPTVQCLACQAPLGSTDQTLVRIFTRWEHAFTAAAYAELLALFLFIWFLAYLHGELRQVVTGRVLATVAAVAGGLFGAGVLVQVLLSLAATTVAVSADATIARVVLAVSYEGAFALAAPVAALVGATSLAILRTRWLPRALGWAGLPVVLAALAWITPGIGAVGGMAWLVSLSVCLGVRALRPPPVAAPPVPAAADATP</sequence>
<evidence type="ECO:0008006" key="4">
    <source>
        <dbReference type="Google" id="ProtNLM"/>
    </source>
</evidence>
<comment type="caution">
    <text evidence="2">The sequence shown here is derived from an EMBL/GenBank/DDBJ whole genome shotgun (WGS) entry which is preliminary data.</text>
</comment>
<dbReference type="Proteomes" id="UP000451860">
    <property type="component" value="Unassembled WGS sequence"/>
</dbReference>
<evidence type="ECO:0000313" key="2">
    <source>
        <dbReference type="EMBL" id="KAE8762301.1"/>
    </source>
</evidence>
<feature type="transmembrane region" description="Helical" evidence="1">
    <location>
        <begin position="159"/>
        <end position="179"/>
    </location>
</feature>
<organism evidence="2 3">
    <name type="scientific">Georgenia thermotolerans</name>
    <dbReference type="NCBI Taxonomy" id="527326"/>
    <lineage>
        <taxon>Bacteria</taxon>
        <taxon>Bacillati</taxon>
        <taxon>Actinomycetota</taxon>
        <taxon>Actinomycetes</taxon>
        <taxon>Micrococcales</taxon>
        <taxon>Bogoriellaceae</taxon>
        <taxon>Georgenia</taxon>
    </lineage>
</organism>
<evidence type="ECO:0000256" key="1">
    <source>
        <dbReference type="SAM" id="Phobius"/>
    </source>
</evidence>
<gene>
    <name evidence="2" type="ORF">GB883_20040</name>
</gene>
<feature type="transmembrane region" description="Helical" evidence="1">
    <location>
        <begin position="124"/>
        <end position="147"/>
    </location>
</feature>
<keyword evidence="3" id="KW-1185">Reference proteome</keyword>
<dbReference type="RefSeq" id="WP_152199728.1">
    <property type="nucleotide sequence ID" value="NZ_VUKF01000001.1"/>
</dbReference>
<name>A0A7J5UJ42_9MICO</name>
<reference evidence="2 3" key="1">
    <citation type="submission" date="2019-10" db="EMBL/GenBank/DDBJ databases">
        <title>Georgenia wutianyii sp. nov. and Georgenia yuyongxinii sp. nov. isolated from plateau pika (Ochotona curzoniae) in the Qinghai-Tibet plateau of China.</title>
        <authorList>
            <person name="Tian Z."/>
        </authorList>
    </citation>
    <scope>NUCLEOTIDE SEQUENCE [LARGE SCALE GENOMIC DNA]</scope>
    <source>
        <strain evidence="2 3">DSM 21501</strain>
    </source>
</reference>
<dbReference type="AlphaFoldDB" id="A0A7J5UJ42"/>
<keyword evidence="1" id="KW-0812">Transmembrane</keyword>
<dbReference type="EMBL" id="WHJE01000199">
    <property type="protein sequence ID" value="KAE8762301.1"/>
    <property type="molecule type" value="Genomic_DNA"/>
</dbReference>
<feature type="transmembrane region" description="Helical" evidence="1">
    <location>
        <begin position="53"/>
        <end position="75"/>
    </location>
</feature>